<dbReference type="GO" id="GO:0006747">
    <property type="term" value="P:FAD biosynthetic process"/>
    <property type="evidence" value="ECO:0007669"/>
    <property type="project" value="UniProtKB-UniRule"/>
</dbReference>
<keyword evidence="7 15" id="KW-0548">Nucleotidyltransferase</keyword>
<evidence type="ECO:0000256" key="12">
    <source>
        <dbReference type="ARBA" id="ARBA00023268"/>
    </source>
</evidence>
<keyword evidence="11 15" id="KW-0067">ATP-binding</keyword>
<dbReference type="AlphaFoldDB" id="A0A378I2F5"/>
<comment type="pathway">
    <text evidence="3 15">Cofactor biosynthesis; FMN biosynthesis; FMN from riboflavin (ATP route): step 1/1.</text>
</comment>
<comment type="catalytic activity">
    <reaction evidence="13 15">
        <text>riboflavin + ATP = FMN + ADP + H(+)</text>
        <dbReference type="Rhea" id="RHEA:14357"/>
        <dbReference type="ChEBI" id="CHEBI:15378"/>
        <dbReference type="ChEBI" id="CHEBI:30616"/>
        <dbReference type="ChEBI" id="CHEBI:57986"/>
        <dbReference type="ChEBI" id="CHEBI:58210"/>
        <dbReference type="ChEBI" id="CHEBI:456216"/>
        <dbReference type="EC" id="2.7.1.26"/>
    </reaction>
</comment>
<reference evidence="17 18" key="1">
    <citation type="submission" date="2018-06" db="EMBL/GenBank/DDBJ databases">
        <authorList>
            <consortium name="Pathogen Informatics"/>
            <person name="Doyle S."/>
        </authorList>
    </citation>
    <scope>NUCLEOTIDE SEQUENCE [LARGE SCALE GENOMIC DNA]</scope>
    <source>
        <strain evidence="17 18">NCTC13315</strain>
    </source>
</reference>
<comment type="pathway">
    <text evidence="2 15">Cofactor biosynthesis; FAD biosynthesis; FAD from FMN: step 1/1.</text>
</comment>
<accession>A0A378I2F5</accession>
<dbReference type="InterPro" id="IPR015865">
    <property type="entry name" value="Riboflavin_kinase_bac/euk"/>
</dbReference>
<evidence type="ECO:0000259" key="16">
    <source>
        <dbReference type="SMART" id="SM00904"/>
    </source>
</evidence>
<evidence type="ECO:0000256" key="2">
    <source>
        <dbReference type="ARBA" id="ARBA00004726"/>
    </source>
</evidence>
<sequence length="311" mass="34966">MKLLRGLNPAAAFKAGTVATIGNFDGVHLGHQALLAQLKIQSLRFRLPMVVLIFEPQPSEFFYQKNVPARLTNLREKVDMLKAAQVDYVCCLKFNKKLASMLPSDFATTYFFSLLQTKYLLIGEDFRFGQDRQGDVNLLSNLAKQAKCTLETFPNFTVDNQRVSSTKIRELLASNQLKQAQALLGRPYSLCGRVVPGQGRAREWGIPTANLSLHRISLPLSGVFCVQVQRLNGQIVNGVANLGRRPTVDGSRNVLEIHLFDFSGNLYGEMLKVVFLHKLRDEVKFSSIEKLVQQIHDDVFSAKCYFNDLIV</sequence>
<keyword evidence="18" id="KW-1185">Reference proteome</keyword>
<dbReference type="GO" id="GO:0003919">
    <property type="term" value="F:FMN adenylyltransferase activity"/>
    <property type="evidence" value="ECO:0007669"/>
    <property type="project" value="UniProtKB-UniRule"/>
</dbReference>
<dbReference type="Proteomes" id="UP000254968">
    <property type="component" value="Unassembled WGS sequence"/>
</dbReference>
<evidence type="ECO:0000256" key="4">
    <source>
        <dbReference type="ARBA" id="ARBA00022630"/>
    </source>
</evidence>
<dbReference type="CDD" id="cd02064">
    <property type="entry name" value="FAD_synthetase_N"/>
    <property type="match status" value="1"/>
</dbReference>
<keyword evidence="5 15" id="KW-0288">FMN</keyword>
<dbReference type="SMART" id="SM00904">
    <property type="entry name" value="Flavokinase"/>
    <property type="match status" value="1"/>
</dbReference>
<gene>
    <name evidence="17" type="primary">ribF</name>
    <name evidence="17" type="ORF">NCTC13315_01888</name>
</gene>
<dbReference type="OrthoDB" id="9803667at2"/>
<evidence type="ECO:0000256" key="9">
    <source>
        <dbReference type="ARBA" id="ARBA00022777"/>
    </source>
</evidence>
<evidence type="ECO:0000256" key="6">
    <source>
        <dbReference type="ARBA" id="ARBA00022679"/>
    </source>
</evidence>
<dbReference type="PANTHER" id="PTHR22749">
    <property type="entry name" value="RIBOFLAVIN KINASE/FMN ADENYLYLTRANSFERASE"/>
    <property type="match status" value="1"/>
</dbReference>
<dbReference type="InterPro" id="IPR023468">
    <property type="entry name" value="Riboflavin_kinase"/>
</dbReference>
<dbReference type="Gene3D" id="3.40.50.620">
    <property type="entry name" value="HUPs"/>
    <property type="match status" value="1"/>
</dbReference>
<evidence type="ECO:0000256" key="10">
    <source>
        <dbReference type="ARBA" id="ARBA00022827"/>
    </source>
</evidence>
<dbReference type="EC" id="2.7.7.2" evidence="15"/>
<keyword evidence="9 15" id="KW-0418">Kinase</keyword>
<dbReference type="NCBIfam" id="NF004162">
    <property type="entry name" value="PRK05627.1-5"/>
    <property type="match status" value="1"/>
</dbReference>
<evidence type="ECO:0000256" key="14">
    <source>
        <dbReference type="ARBA" id="ARBA00049494"/>
    </source>
</evidence>
<evidence type="ECO:0000313" key="18">
    <source>
        <dbReference type="Proteomes" id="UP000254968"/>
    </source>
</evidence>
<dbReference type="UniPathway" id="UPA00276">
    <property type="reaction ID" value="UER00406"/>
</dbReference>
<dbReference type="Pfam" id="PF01687">
    <property type="entry name" value="Flavokinase"/>
    <property type="match status" value="1"/>
</dbReference>
<comment type="catalytic activity">
    <reaction evidence="14 15">
        <text>FMN + ATP + H(+) = FAD + diphosphate</text>
        <dbReference type="Rhea" id="RHEA:17237"/>
        <dbReference type="ChEBI" id="CHEBI:15378"/>
        <dbReference type="ChEBI" id="CHEBI:30616"/>
        <dbReference type="ChEBI" id="CHEBI:33019"/>
        <dbReference type="ChEBI" id="CHEBI:57692"/>
        <dbReference type="ChEBI" id="CHEBI:58210"/>
        <dbReference type="EC" id="2.7.7.2"/>
    </reaction>
</comment>
<dbReference type="Pfam" id="PF06574">
    <property type="entry name" value="FAD_syn"/>
    <property type="match status" value="1"/>
</dbReference>
<name>A0A378I2F5_9GAMM</name>
<proteinExistence type="inferred from homology"/>
<dbReference type="InterPro" id="IPR015864">
    <property type="entry name" value="FAD_synthase"/>
</dbReference>
<dbReference type="GO" id="GO:0009398">
    <property type="term" value="P:FMN biosynthetic process"/>
    <property type="evidence" value="ECO:0007669"/>
    <property type="project" value="UniProtKB-UniRule"/>
</dbReference>
<evidence type="ECO:0000256" key="7">
    <source>
        <dbReference type="ARBA" id="ARBA00022695"/>
    </source>
</evidence>
<dbReference type="NCBIfam" id="NF004163">
    <property type="entry name" value="PRK05627.1-6"/>
    <property type="match status" value="1"/>
</dbReference>
<organism evidence="17 18">
    <name type="scientific">Legionella beliardensis</name>
    <dbReference type="NCBI Taxonomy" id="91822"/>
    <lineage>
        <taxon>Bacteria</taxon>
        <taxon>Pseudomonadati</taxon>
        <taxon>Pseudomonadota</taxon>
        <taxon>Gammaproteobacteria</taxon>
        <taxon>Legionellales</taxon>
        <taxon>Legionellaceae</taxon>
        <taxon>Legionella</taxon>
    </lineage>
</organism>
<dbReference type="NCBIfam" id="TIGR00083">
    <property type="entry name" value="ribF"/>
    <property type="match status" value="1"/>
</dbReference>
<evidence type="ECO:0000256" key="8">
    <source>
        <dbReference type="ARBA" id="ARBA00022741"/>
    </source>
</evidence>
<keyword evidence="4 15" id="KW-0285">Flavoprotein</keyword>
<dbReference type="EC" id="2.7.1.26" evidence="15"/>
<dbReference type="PIRSF" id="PIRSF004491">
    <property type="entry name" value="FAD_Synth"/>
    <property type="match status" value="1"/>
</dbReference>
<keyword evidence="12" id="KW-0511">Multifunctional enzyme</keyword>
<keyword evidence="6 15" id="KW-0808">Transferase</keyword>
<comment type="similarity">
    <text evidence="15">Belongs to the ribF family.</text>
</comment>
<dbReference type="FunFam" id="3.40.50.620:FF:000021">
    <property type="entry name" value="Riboflavin biosynthesis protein"/>
    <property type="match status" value="1"/>
</dbReference>
<dbReference type="SUPFAM" id="SSF82114">
    <property type="entry name" value="Riboflavin kinase-like"/>
    <property type="match status" value="1"/>
</dbReference>
<evidence type="ECO:0000256" key="15">
    <source>
        <dbReference type="PIRNR" id="PIRNR004491"/>
    </source>
</evidence>
<dbReference type="GO" id="GO:0005524">
    <property type="term" value="F:ATP binding"/>
    <property type="evidence" value="ECO:0007669"/>
    <property type="project" value="UniProtKB-UniRule"/>
</dbReference>
<comment type="function">
    <text evidence="1">Catalyzes the phosphorylation of riboflavin to FMN followed by the adenylation of FMN to FAD.</text>
</comment>
<evidence type="ECO:0000256" key="3">
    <source>
        <dbReference type="ARBA" id="ARBA00005201"/>
    </source>
</evidence>
<dbReference type="InterPro" id="IPR002606">
    <property type="entry name" value="Riboflavin_kinase_bac"/>
</dbReference>
<protein>
    <recommendedName>
        <fullName evidence="15">Riboflavin biosynthesis protein</fullName>
    </recommendedName>
    <domain>
        <recommendedName>
            <fullName evidence="15">Riboflavin kinase</fullName>
            <ecNumber evidence="15">2.7.1.26</ecNumber>
        </recommendedName>
        <alternativeName>
            <fullName evidence="15">Flavokinase</fullName>
        </alternativeName>
    </domain>
    <domain>
        <recommendedName>
            <fullName evidence="15">FMN adenylyltransferase</fullName>
            <ecNumber evidence="15">2.7.7.2</ecNumber>
        </recommendedName>
        <alternativeName>
            <fullName evidence="15">FAD pyrophosphorylase</fullName>
        </alternativeName>
        <alternativeName>
            <fullName evidence="15">FAD synthase</fullName>
        </alternativeName>
    </domain>
</protein>
<dbReference type="EMBL" id="UGNV01000001">
    <property type="protein sequence ID" value="STX29348.1"/>
    <property type="molecule type" value="Genomic_DNA"/>
</dbReference>
<keyword evidence="10 15" id="KW-0274">FAD</keyword>
<dbReference type="NCBIfam" id="NF004159">
    <property type="entry name" value="PRK05627.1-2"/>
    <property type="match status" value="1"/>
</dbReference>
<dbReference type="InterPro" id="IPR023465">
    <property type="entry name" value="Riboflavin_kinase_dom_sf"/>
</dbReference>
<dbReference type="RefSeq" id="WP_115303027.1">
    <property type="nucleotide sequence ID" value="NZ_CAAAHO010000002.1"/>
</dbReference>
<dbReference type="PANTHER" id="PTHR22749:SF6">
    <property type="entry name" value="RIBOFLAVIN KINASE"/>
    <property type="match status" value="1"/>
</dbReference>
<evidence type="ECO:0000313" key="17">
    <source>
        <dbReference type="EMBL" id="STX29348.1"/>
    </source>
</evidence>
<evidence type="ECO:0000256" key="1">
    <source>
        <dbReference type="ARBA" id="ARBA00002121"/>
    </source>
</evidence>
<dbReference type="Gene3D" id="2.40.30.30">
    <property type="entry name" value="Riboflavin kinase-like"/>
    <property type="match status" value="1"/>
</dbReference>
<dbReference type="GO" id="GO:0009231">
    <property type="term" value="P:riboflavin biosynthetic process"/>
    <property type="evidence" value="ECO:0007669"/>
    <property type="project" value="InterPro"/>
</dbReference>
<dbReference type="GO" id="GO:0008531">
    <property type="term" value="F:riboflavin kinase activity"/>
    <property type="evidence" value="ECO:0007669"/>
    <property type="project" value="UniProtKB-UniRule"/>
</dbReference>
<dbReference type="UniPathway" id="UPA00277">
    <property type="reaction ID" value="UER00407"/>
</dbReference>
<keyword evidence="8 15" id="KW-0547">Nucleotide-binding</keyword>
<feature type="domain" description="Riboflavin kinase" evidence="16">
    <location>
        <begin position="183"/>
        <end position="307"/>
    </location>
</feature>
<evidence type="ECO:0000256" key="13">
    <source>
        <dbReference type="ARBA" id="ARBA00047880"/>
    </source>
</evidence>
<evidence type="ECO:0000256" key="5">
    <source>
        <dbReference type="ARBA" id="ARBA00022643"/>
    </source>
</evidence>
<dbReference type="SUPFAM" id="SSF52374">
    <property type="entry name" value="Nucleotidylyl transferase"/>
    <property type="match status" value="1"/>
</dbReference>
<evidence type="ECO:0000256" key="11">
    <source>
        <dbReference type="ARBA" id="ARBA00022840"/>
    </source>
</evidence>
<dbReference type="InterPro" id="IPR014729">
    <property type="entry name" value="Rossmann-like_a/b/a_fold"/>
</dbReference>